<dbReference type="PROSITE" id="PS51130">
    <property type="entry name" value="PDXT_SNO_2"/>
    <property type="match status" value="1"/>
</dbReference>
<keyword evidence="14" id="KW-1185">Reference proteome</keyword>
<dbReference type="InterPro" id="IPR002161">
    <property type="entry name" value="PdxT/SNO"/>
</dbReference>
<dbReference type="PROSITE" id="PS01236">
    <property type="entry name" value="PDXT_SNO_1"/>
    <property type="match status" value="1"/>
</dbReference>
<evidence type="ECO:0000256" key="9">
    <source>
        <dbReference type="ARBA" id="ARBA00064749"/>
    </source>
</evidence>
<dbReference type="KEGG" id="mspg:F6B93_08615"/>
<feature type="active site" description="Charge relay system" evidence="10 11">
    <location>
        <position position="179"/>
    </location>
</feature>
<sequence>MSTPKIGVLALQGDAREHLVALRESGAEPMTVRRRDELDVVDALVIPGGESTTMSHLLLDFGLLEPLRARLADGLPAYGACAGMILLATEILDAGANGRRALPLRAIDITVRRNAFGRQVDSFEGDIAFVGLDEPVHGVFIRAPWVERAGQGVQVLARASGHIVAVRQAGVLATAFHPEVTGDRRIHRLFVDMVRARRLSGGS</sequence>
<dbReference type="NCBIfam" id="TIGR03800">
    <property type="entry name" value="PLP_synth_Pdx2"/>
    <property type="match status" value="1"/>
</dbReference>
<evidence type="ECO:0000256" key="5">
    <source>
        <dbReference type="ARBA" id="ARBA00023239"/>
    </source>
</evidence>
<evidence type="ECO:0000256" key="10">
    <source>
        <dbReference type="HAMAP-Rule" id="MF_01615"/>
    </source>
</evidence>
<comment type="subunit">
    <text evidence="9 10">In the presence of PdxS, forms a dodecamer of heterodimers. Only shows activity in the heterodimer.</text>
</comment>
<dbReference type="Pfam" id="PF01174">
    <property type="entry name" value="SNO"/>
    <property type="match status" value="1"/>
</dbReference>
<protein>
    <recommendedName>
        <fullName evidence="10">Pyridoxal 5'-phosphate synthase subunit PdxT</fullName>
        <ecNumber evidence="10">4.3.3.6</ecNumber>
    </recommendedName>
    <alternativeName>
        <fullName evidence="10">Pdx2</fullName>
    </alternativeName>
    <alternativeName>
        <fullName evidence="10">Pyridoxal 5'-phosphate synthase glutaminase subunit</fullName>
        <ecNumber evidence="10">3.5.1.2</ecNumber>
    </alternativeName>
</protein>
<evidence type="ECO:0000256" key="12">
    <source>
        <dbReference type="PIRSR" id="PIRSR005639-2"/>
    </source>
</evidence>
<dbReference type="InterPro" id="IPR029062">
    <property type="entry name" value="Class_I_gatase-like"/>
</dbReference>
<proteinExistence type="inferred from homology"/>
<feature type="binding site" evidence="10 12">
    <location>
        <begin position="49"/>
        <end position="51"/>
    </location>
    <ligand>
        <name>L-glutamine</name>
        <dbReference type="ChEBI" id="CHEBI:58359"/>
    </ligand>
</feature>
<keyword evidence="2 10" id="KW-0378">Hydrolase</keyword>
<dbReference type="AlphaFoldDB" id="A0A975PWF3"/>
<dbReference type="PROSITE" id="PS51273">
    <property type="entry name" value="GATASE_TYPE_1"/>
    <property type="match status" value="1"/>
</dbReference>
<dbReference type="SUPFAM" id="SSF52317">
    <property type="entry name" value="Class I glutamine amidotransferase-like"/>
    <property type="match status" value="1"/>
</dbReference>
<evidence type="ECO:0000256" key="3">
    <source>
        <dbReference type="ARBA" id="ARBA00022898"/>
    </source>
</evidence>
<dbReference type="GO" id="GO:1903600">
    <property type="term" value="C:glutaminase complex"/>
    <property type="evidence" value="ECO:0007669"/>
    <property type="project" value="TreeGrafter"/>
</dbReference>
<dbReference type="EMBL" id="CP046600">
    <property type="protein sequence ID" value="QUR67151.1"/>
    <property type="molecule type" value="Genomic_DNA"/>
</dbReference>
<dbReference type="GO" id="GO:0004359">
    <property type="term" value="F:glutaminase activity"/>
    <property type="evidence" value="ECO:0007669"/>
    <property type="project" value="UniProtKB-UniRule"/>
</dbReference>
<dbReference type="GO" id="GO:0006543">
    <property type="term" value="P:L-glutamine catabolic process"/>
    <property type="evidence" value="ECO:0007669"/>
    <property type="project" value="UniProtKB-UniRule"/>
</dbReference>
<dbReference type="InterPro" id="IPR021196">
    <property type="entry name" value="PdxT/SNO_CS"/>
</dbReference>
<organism evidence="13 14">
    <name type="scientific">Mycobacterium spongiae</name>
    <dbReference type="NCBI Taxonomy" id="886343"/>
    <lineage>
        <taxon>Bacteria</taxon>
        <taxon>Bacillati</taxon>
        <taxon>Actinomycetota</taxon>
        <taxon>Actinomycetes</taxon>
        <taxon>Mycobacteriales</taxon>
        <taxon>Mycobacteriaceae</taxon>
        <taxon>Mycobacterium</taxon>
    </lineage>
</organism>
<dbReference type="GO" id="GO:0005829">
    <property type="term" value="C:cytosol"/>
    <property type="evidence" value="ECO:0007669"/>
    <property type="project" value="TreeGrafter"/>
</dbReference>
<dbReference type="EC" id="4.3.3.6" evidence="10"/>
<evidence type="ECO:0000256" key="6">
    <source>
        <dbReference type="ARBA" id="ARBA00047992"/>
    </source>
</evidence>
<evidence type="ECO:0000256" key="4">
    <source>
        <dbReference type="ARBA" id="ARBA00022962"/>
    </source>
</evidence>
<gene>
    <name evidence="10 13" type="primary">pdxT</name>
    <name evidence="13" type="ORF">F6B93_08615</name>
</gene>
<dbReference type="GO" id="GO:0008614">
    <property type="term" value="P:pyridoxine metabolic process"/>
    <property type="evidence" value="ECO:0007669"/>
    <property type="project" value="TreeGrafter"/>
</dbReference>
<comment type="catalytic activity">
    <reaction evidence="7 10">
        <text>L-glutamine + H2O = L-glutamate + NH4(+)</text>
        <dbReference type="Rhea" id="RHEA:15889"/>
        <dbReference type="ChEBI" id="CHEBI:15377"/>
        <dbReference type="ChEBI" id="CHEBI:28938"/>
        <dbReference type="ChEBI" id="CHEBI:29985"/>
        <dbReference type="ChEBI" id="CHEBI:58359"/>
        <dbReference type="EC" id="3.5.1.2"/>
    </reaction>
</comment>
<evidence type="ECO:0000256" key="2">
    <source>
        <dbReference type="ARBA" id="ARBA00022801"/>
    </source>
</evidence>
<feature type="binding site" evidence="10 12">
    <location>
        <position position="113"/>
    </location>
    <ligand>
        <name>L-glutamine</name>
        <dbReference type="ChEBI" id="CHEBI:58359"/>
    </ligand>
</feature>
<accession>A0A975PWF3</accession>
<comment type="similarity">
    <text evidence="1 10">Belongs to the glutaminase PdxT/SNO family.</text>
</comment>
<dbReference type="PANTHER" id="PTHR31559:SF0">
    <property type="entry name" value="PYRIDOXAL 5'-PHOSPHATE SYNTHASE SUBUNIT SNO1-RELATED"/>
    <property type="match status" value="1"/>
</dbReference>
<dbReference type="Gene3D" id="3.40.50.880">
    <property type="match status" value="1"/>
</dbReference>
<evidence type="ECO:0000256" key="1">
    <source>
        <dbReference type="ARBA" id="ARBA00008345"/>
    </source>
</evidence>
<comment type="function">
    <text evidence="8 10">Catalyzes the hydrolysis of glutamine to glutamate and ammonia as part of the biosynthesis of pyridoxal 5'-phosphate. The resulting ammonia molecule is channeled to the active site of PdxS.</text>
</comment>
<comment type="pathway">
    <text evidence="10">Cofactor biosynthesis; pyridoxal 5'-phosphate biosynthesis.</text>
</comment>
<reference evidence="13" key="1">
    <citation type="submission" date="2019-12" db="EMBL/GenBank/DDBJ databases">
        <title>Mycobacterium spongiae sp. nov.</title>
        <authorList>
            <person name="Stinear T."/>
        </authorList>
    </citation>
    <scope>NUCLEOTIDE SEQUENCE</scope>
    <source>
        <strain evidence="13">FSD4b-SM</strain>
    </source>
</reference>
<feature type="active site" description="Nucleophile" evidence="10 11">
    <location>
        <position position="81"/>
    </location>
</feature>
<comment type="catalytic activity">
    <reaction evidence="6 10">
        <text>aldehydo-D-ribose 5-phosphate + D-glyceraldehyde 3-phosphate + L-glutamine = pyridoxal 5'-phosphate + L-glutamate + phosphate + 3 H2O + H(+)</text>
        <dbReference type="Rhea" id="RHEA:31507"/>
        <dbReference type="ChEBI" id="CHEBI:15377"/>
        <dbReference type="ChEBI" id="CHEBI:15378"/>
        <dbReference type="ChEBI" id="CHEBI:29985"/>
        <dbReference type="ChEBI" id="CHEBI:43474"/>
        <dbReference type="ChEBI" id="CHEBI:58273"/>
        <dbReference type="ChEBI" id="CHEBI:58359"/>
        <dbReference type="ChEBI" id="CHEBI:59776"/>
        <dbReference type="ChEBI" id="CHEBI:597326"/>
        <dbReference type="EC" id="4.3.3.6"/>
    </reaction>
</comment>
<dbReference type="FunFam" id="3.40.50.880:FF:000010">
    <property type="entry name" value="uncharacterized protein LOC100176842 isoform X2"/>
    <property type="match status" value="1"/>
</dbReference>
<evidence type="ECO:0000256" key="7">
    <source>
        <dbReference type="ARBA" id="ARBA00049534"/>
    </source>
</evidence>
<dbReference type="EC" id="3.5.1.2" evidence="10"/>
<evidence type="ECO:0000313" key="14">
    <source>
        <dbReference type="Proteomes" id="UP000682202"/>
    </source>
</evidence>
<keyword evidence="4 10" id="KW-0315">Glutamine amidotransferase</keyword>
<evidence type="ECO:0000256" key="11">
    <source>
        <dbReference type="PIRSR" id="PIRSR005639-1"/>
    </source>
</evidence>
<feature type="active site" description="Charge relay system" evidence="10 11">
    <location>
        <position position="177"/>
    </location>
</feature>
<dbReference type="RefSeq" id="WP_211698720.1">
    <property type="nucleotide sequence ID" value="NZ_CP046600.1"/>
</dbReference>
<feature type="binding site" evidence="10 12">
    <location>
        <begin position="141"/>
        <end position="142"/>
    </location>
    <ligand>
        <name>L-glutamine</name>
        <dbReference type="ChEBI" id="CHEBI:58359"/>
    </ligand>
</feature>
<dbReference type="PANTHER" id="PTHR31559">
    <property type="entry name" value="PYRIDOXAL 5'-PHOSPHATE SYNTHASE SUBUNIT SNO"/>
    <property type="match status" value="1"/>
</dbReference>
<evidence type="ECO:0000256" key="8">
    <source>
        <dbReference type="ARBA" id="ARBA00054599"/>
    </source>
</evidence>
<dbReference type="GO" id="GO:0036381">
    <property type="term" value="F:pyridoxal 5'-phosphate synthase (glutamine hydrolysing) activity"/>
    <property type="evidence" value="ECO:0007669"/>
    <property type="project" value="UniProtKB-UniRule"/>
</dbReference>
<keyword evidence="3 10" id="KW-0663">Pyridoxal phosphate</keyword>
<dbReference type="CDD" id="cd01749">
    <property type="entry name" value="GATase1_PB"/>
    <property type="match status" value="1"/>
</dbReference>
<dbReference type="HAMAP" id="MF_01615">
    <property type="entry name" value="PdxT"/>
    <property type="match status" value="1"/>
</dbReference>
<evidence type="ECO:0000313" key="13">
    <source>
        <dbReference type="EMBL" id="QUR67151.1"/>
    </source>
</evidence>
<dbReference type="Proteomes" id="UP000682202">
    <property type="component" value="Chromosome"/>
</dbReference>
<name>A0A975PWF3_9MYCO</name>
<dbReference type="PIRSF" id="PIRSF005639">
    <property type="entry name" value="Glut_amidoT_SNO"/>
    <property type="match status" value="1"/>
</dbReference>
<dbReference type="GO" id="GO:0042823">
    <property type="term" value="P:pyridoxal phosphate biosynthetic process"/>
    <property type="evidence" value="ECO:0007669"/>
    <property type="project" value="UniProtKB-UniRule"/>
</dbReference>
<keyword evidence="5 10" id="KW-0456">Lyase</keyword>